<protein>
    <submittedName>
        <fullName evidence="2">Uncharacterized protein</fullName>
    </submittedName>
</protein>
<evidence type="ECO:0000313" key="2">
    <source>
        <dbReference type="EMBL" id="KAJ8869016.1"/>
    </source>
</evidence>
<name>A0ABQ9G9D2_9NEOP</name>
<feature type="region of interest" description="Disordered" evidence="1">
    <location>
        <begin position="1"/>
        <end position="42"/>
    </location>
</feature>
<dbReference type="EMBL" id="JARBHB010000014">
    <property type="protein sequence ID" value="KAJ8869016.1"/>
    <property type="molecule type" value="Genomic_DNA"/>
</dbReference>
<accession>A0ABQ9G9D2</accession>
<gene>
    <name evidence="2" type="ORF">PR048_030562</name>
</gene>
<reference evidence="2 3" key="1">
    <citation type="submission" date="2023-02" db="EMBL/GenBank/DDBJ databases">
        <title>LHISI_Scaffold_Assembly.</title>
        <authorList>
            <person name="Stuart O.P."/>
            <person name="Cleave R."/>
            <person name="Magrath M.J.L."/>
            <person name="Mikheyev A.S."/>
        </authorList>
    </citation>
    <scope>NUCLEOTIDE SEQUENCE [LARGE SCALE GENOMIC DNA]</scope>
    <source>
        <strain evidence="2">Daus_M_001</strain>
        <tissue evidence="2">Leg muscle</tissue>
    </source>
</reference>
<proteinExistence type="predicted"/>
<evidence type="ECO:0000313" key="3">
    <source>
        <dbReference type="Proteomes" id="UP001159363"/>
    </source>
</evidence>
<organism evidence="2 3">
    <name type="scientific">Dryococelus australis</name>
    <dbReference type="NCBI Taxonomy" id="614101"/>
    <lineage>
        <taxon>Eukaryota</taxon>
        <taxon>Metazoa</taxon>
        <taxon>Ecdysozoa</taxon>
        <taxon>Arthropoda</taxon>
        <taxon>Hexapoda</taxon>
        <taxon>Insecta</taxon>
        <taxon>Pterygota</taxon>
        <taxon>Neoptera</taxon>
        <taxon>Polyneoptera</taxon>
        <taxon>Phasmatodea</taxon>
        <taxon>Verophasmatodea</taxon>
        <taxon>Anareolatae</taxon>
        <taxon>Phasmatidae</taxon>
        <taxon>Eurycanthinae</taxon>
        <taxon>Dryococelus</taxon>
    </lineage>
</organism>
<comment type="caution">
    <text evidence="2">The sequence shown here is derived from an EMBL/GenBank/DDBJ whole genome shotgun (WGS) entry which is preliminary data.</text>
</comment>
<sequence length="279" mass="30802">MKGVGQTGDPRENPPTSGIVWHDAPASRHHAQTTSTAGLHSHRRPAVWITTSDIHDACQQGCAPCTSATLFPNKYLIAASKDLVGSTVEWLCMFWRKGMGARSRPATTLHNTVQLVRYSPPRLIKNADKSRELECFRWQRVPSGLTFIINTSVPKERAVATVFERLSCSPPTKTTRVQSLAWSLRIFICGNRAGRCHQSAGFFGVLPFPQPLDSGAAPYSPYSPSSARKTSIRAHVNKSVVLRNIALICSHDPLHSTLPSEEQHTPFRVCIFTYSATEL</sequence>
<evidence type="ECO:0000256" key="1">
    <source>
        <dbReference type="SAM" id="MobiDB-lite"/>
    </source>
</evidence>
<keyword evidence="3" id="KW-1185">Reference proteome</keyword>
<dbReference type="Proteomes" id="UP001159363">
    <property type="component" value="Chromosome 13"/>
</dbReference>